<dbReference type="InterPro" id="IPR004769">
    <property type="entry name" value="Pur_lyase"/>
</dbReference>
<dbReference type="GO" id="GO:0005829">
    <property type="term" value="C:cytosol"/>
    <property type="evidence" value="ECO:0007669"/>
    <property type="project" value="TreeGrafter"/>
</dbReference>
<evidence type="ECO:0000256" key="4">
    <source>
        <dbReference type="ARBA" id="ARBA00012339"/>
    </source>
</evidence>
<dbReference type="FunFam" id="1.20.200.10:FF:000008">
    <property type="entry name" value="Adenylosuccinate lyase"/>
    <property type="match status" value="1"/>
</dbReference>
<dbReference type="Pfam" id="PF10397">
    <property type="entry name" value="ADSL_C"/>
    <property type="match status" value="1"/>
</dbReference>
<evidence type="ECO:0000259" key="14">
    <source>
        <dbReference type="SMART" id="SM00998"/>
    </source>
</evidence>
<dbReference type="PANTHER" id="PTHR43172:SF1">
    <property type="entry name" value="ADENYLOSUCCINATE LYASE"/>
    <property type="match status" value="1"/>
</dbReference>
<dbReference type="InterPro" id="IPR022761">
    <property type="entry name" value="Fumarate_lyase_N"/>
</dbReference>
<dbReference type="Proteomes" id="UP000075391">
    <property type="component" value="Unassembled WGS sequence"/>
</dbReference>
<dbReference type="PANTHER" id="PTHR43172">
    <property type="entry name" value="ADENYLOSUCCINATE LYASE"/>
    <property type="match status" value="1"/>
</dbReference>
<accession>A0A150WEF7</accession>
<evidence type="ECO:0000256" key="10">
    <source>
        <dbReference type="ARBA" id="ARBA00049115"/>
    </source>
</evidence>
<dbReference type="InterPro" id="IPR008948">
    <property type="entry name" value="L-Aspartase-like"/>
</dbReference>
<evidence type="ECO:0000256" key="13">
    <source>
        <dbReference type="SAM" id="MobiDB-lite"/>
    </source>
</evidence>
<dbReference type="InterPro" id="IPR019468">
    <property type="entry name" value="AdenyloSucc_lyase_C"/>
</dbReference>
<dbReference type="RefSeq" id="WP_063244640.1">
    <property type="nucleotide sequence ID" value="NZ_LUKF01000017.1"/>
</dbReference>
<comment type="similarity">
    <text evidence="3 12">Belongs to the lyase 1 family. Adenylosuccinate lyase subfamily.</text>
</comment>
<dbReference type="InterPro" id="IPR000362">
    <property type="entry name" value="Fumarate_lyase_fam"/>
</dbReference>
<dbReference type="AlphaFoldDB" id="A0A150WEF7"/>
<dbReference type="InterPro" id="IPR020557">
    <property type="entry name" value="Fumarate_lyase_CS"/>
</dbReference>
<keyword evidence="6 12" id="KW-0658">Purine biosynthesis</keyword>
<evidence type="ECO:0000256" key="6">
    <source>
        <dbReference type="ARBA" id="ARBA00022755"/>
    </source>
</evidence>
<evidence type="ECO:0000256" key="3">
    <source>
        <dbReference type="ARBA" id="ARBA00008273"/>
    </source>
</evidence>
<dbReference type="InterPro" id="IPR024083">
    <property type="entry name" value="Fumarase/histidase_N"/>
</dbReference>
<sequence>MIERYTRPEMGLLWHADHRFGKMMEVEIAVAEVQAQMGIIPKVAAKSIAQKSRFNVKRISEIEKETKHDVIAFVSNLAENVGPHGKYIHYGMTSSDVLDTAFSLQIREAGVVLMNSITTLEKSLKSLVKKHAETLCAGRTHGMFAEPTTFGYKMAGFLAETERNKKRVKAALDNMMICKLSGAVGTYSSQPAKVEAAVAKKLRLKPETIATQVIPRDRHAEMLNALALLGTGLERLAVELRHLQRSEVGEVTEGFTKGQKGSSAMPHKKNPISAENITGLSRLLRGYAIAGMENVALWHERDISHSSVERVVFPDAFIVADYALIRMSILLDGLDVNKKRMLDNIDSSQGQLFSSHVLLALVAKGMIREEAYALVQRLCHSMGYGEHLRDKLLVDDQVRALLKPKEIDEIFTGKKHKKSIKDIIKRV</sequence>
<name>A0A150WEF7_BDEBC</name>
<evidence type="ECO:0000256" key="7">
    <source>
        <dbReference type="ARBA" id="ARBA00023239"/>
    </source>
</evidence>
<dbReference type="GO" id="GO:0044208">
    <property type="term" value="P:'de novo' AMP biosynthetic process"/>
    <property type="evidence" value="ECO:0007669"/>
    <property type="project" value="UniProtKB-UniPathway"/>
</dbReference>
<feature type="region of interest" description="Disordered" evidence="13">
    <location>
        <begin position="252"/>
        <end position="271"/>
    </location>
</feature>
<comment type="catalytic activity">
    <reaction evidence="8">
        <text>(2S)-2-[5-amino-1-(5-phospho-beta-D-ribosyl)imidazole-4-carboxamido]succinate = 5-amino-1-(5-phospho-beta-D-ribosyl)imidazole-4-carboxamide + fumarate</text>
        <dbReference type="Rhea" id="RHEA:23920"/>
        <dbReference type="ChEBI" id="CHEBI:29806"/>
        <dbReference type="ChEBI" id="CHEBI:58443"/>
        <dbReference type="ChEBI" id="CHEBI:58475"/>
        <dbReference type="EC" id="4.3.2.2"/>
    </reaction>
    <physiologicalReaction direction="left-to-right" evidence="8">
        <dbReference type="Rhea" id="RHEA:23921"/>
    </physiologicalReaction>
</comment>
<comment type="pathway">
    <text evidence="2 12">Purine metabolism; AMP biosynthesis via de novo pathway; AMP from IMP: step 2/2.</text>
</comment>
<evidence type="ECO:0000256" key="11">
    <source>
        <dbReference type="NCBIfam" id="TIGR00928"/>
    </source>
</evidence>
<evidence type="ECO:0000313" key="16">
    <source>
        <dbReference type="Proteomes" id="UP000075391"/>
    </source>
</evidence>
<evidence type="ECO:0000256" key="9">
    <source>
        <dbReference type="ARBA" id="ARBA00030717"/>
    </source>
</evidence>
<evidence type="ECO:0000256" key="12">
    <source>
        <dbReference type="RuleBase" id="RU361172"/>
    </source>
</evidence>
<proteinExistence type="inferred from homology"/>
<dbReference type="CDD" id="cd01360">
    <property type="entry name" value="Adenylsuccinate_lyase_1"/>
    <property type="match status" value="1"/>
</dbReference>
<dbReference type="GO" id="GO:0004018">
    <property type="term" value="F:N6-(1,2-dicarboxyethyl)AMP AMP-lyase (fumarate-forming) activity"/>
    <property type="evidence" value="ECO:0007669"/>
    <property type="project" value="UniProtKB-UniRule"/>
</dbReference>
<protein>
    <recommendedName>
        <fullName evidence="5 11">Adenylosuccinate lyase</fullName>
        <shortName evidence="12">ASL</shortName>
        <ecNumber evidence="4 11">4.3.2.2</ecNumber>
    </recommendedName>
    <alternativeName>
        <fullName evidence="9 12">Adenylosuccinase</fullName>
    </alternativeName>
</protein>
<keyword evidence="7 12" id="KW-0456">Lyase</keyword>
<reference evidence="15 16" key="1">
    <citation type="submission" date="2016-03" db="EMBL/GenBank/DDBJ databases">
        <authorList>
            <person name="Ploux O."/>
        </authorList>
    </citation>
    <scope>NUCLEOTIDE SEQUENCE [LARGE SCALE GENOMIC DNA]</scope>
    <source>
        <strain evidence="15 16">BER2</strain>
    </source>
</reference>
<dbReference type="UniPathway" id="UPA00074">
    <property type="reaction ID" value="UER00132"/>
</dbReference>
<dbReference type="EMBL" id="LUKF01000017">
    <property type="protein sequence ID" value="KYG61280.1"/>
    <property type="molecule type" value="Genomic_DNA"/>
</dbReference>
<dbReference type="OrthoDB" id="5288363at2"/>
<dbReference type="PROSITE" id="PS00163">
    <property type="entry name" value="FUMARATE_LYASES"/>
    <property type="match status" value="1"/>
</dbReference>
<evidence type="ECO:0000256" key="5">
    <source>
        <dbReference type="ARBA" id="ARBA00017058"/>
    </source>
</evidence>
<evidence type="ECO:0000256" key="2">
    <source>
        <dbReference type="ARBA" id="ARBA00004734"/>
    </source>
</evidence>
<evidence type="ECO:0000313" key="15">
    <source>
        <dbReference type="EMBL" id="KYG61280.1"/>
    </source>
</evidence>
<dbReference type="EC" id="4.3.2.2" evidence="4 11"/>
<evidence type="ECO:0000256" key="1">
    <source>
        <dbReference type="ARBA" id="ARBA00004706"/>
    </source>
</evidence>
<dbReference type="Gene3D" id="1.10.40.30">
    <property type="entry name" value="Fumarase/aspartase (C-terminal domain)"/>
    <property type="match status" value="1"/>
</dbReference>
<organism evidence="15 16">
    <name type="scientific">Bdellovibrio bacteriovorus</name>
    <dbReference type="NCBI Taxonomy" id="959"/>
    <lineage>
        <taxon>Bacteria</taxon>
        <taxon>Pseudomonadati</taxon>
        <taxon>Bdellovibrionota</taxon>
        <taxon>Bdellovibrionia</taxon>
        <taxon>Bdellovibrionales</taxon>
        <taxon>Pseudobdellovibrionaceae</taxon>
        <taxon>Bdellovibrio</taxon>
    </lineage>
</organism>
<dbReference type="SMART" id="SM00998">
    <property type="entry name" value="ADSL_C"/>
    <property type="match status" value="1"/>
</dbReference>
<dbReference type="Gene3D" id="1.20.200.10">
    <property type="entry name" value="Fumarase/aspartase (Central domain)"/>
    <property type="match status" value="1"/>
</dbReference>
<dbReference type="Pfam" id="PF00206">
    <property type="entry name" value="Lyase_1"/>
    <property type="match status" value="1"/>
</dbReference>
<gene>
    <name evidence="15" type="ORF">AZI85_10095</name>
</gene>
<comment type="pathway">
    <text evidence="1 12">Purine metabolism; IMP biosynthesis via de novo pathway; 5-amino-1-(5-phospho-D-ribosyl)imidazole-4-carboxamide from 5-amino-1-(5-phospho-D-ribosyl)imidazole-4-carboxylate: step 2/2.</text>
</comment>
<dbReference type="NCBIfam" id="TIGR00928">
    <property type="entry name" value="purB"/>
    <property type="match status" value="1"/>
</dbReference>
<dbReference type="SUPFAM" id="SSF48557">
    <property type="entry name" value="L-aspartase-like"/>
    <property type="match status" value="1"/>
</dbReference>
<dbReference type="PRINTS" id="PR00149">
    <property type="entry name" value="FUMRATELYASE"/>
</dbReference>
<comment type="catalytic activity">
    <reaction evidence="10">
        <text>N(6)-(1,2-dicarboxyethyl)-AMP = fumarate + AMP</text>
        <dbReference type="Rhea" id="RHEA:16853"/>
        <dbReference type="ChEBI" id="CHEBI:29806"/>
        <dbReference type="ChEBI" id="CHEBI:57567"/>
        <dbReference type="ChEBI" id="CHEBI:456215"/>
        <dbReference type="EC" id="4.3.2.2"/>
    </reaction>
    <physiologicalReaction direction="left-to-right" evidence="10">
        <dbReference type="Rhea" id="RHEA:16854"/>
    </physiologicalReaction>
</comment>
<comment type="caution">
    <text evidence="15">The sequence shown here is derived from an EMBL/GenBank/DDBJ whole genome shotgun (WGS) entry which is preliminary data.</text>
</comment>
<dbReference type="PRINTS" id="PR00145">
    <property type="entry name" value="ARGSUCLYASE"/>
</dbReference>
<feature type="domain" description="Adenylosuccinate lyase C-terminal" evidence="14">
    <location>
        <begin position="349"/>
        <end position="427"/>
    </location>
</feature>
<evidence type="ECO:0000256" key="8">
    <source>
        <dbReference type="ARBA" id="ARBA00024477"/>
    </source>
</evidence>
<dbReference type="GO" id="GO:0006189">
    <property type="term" value="P:'de novo' IMP biosynthetic process"/>
    <property type="evidence" value="ECO:0007669"/>
    <property type="project" value="UniProtKB-UniPathway"/>
</dbReference>
<dbReference type="Gene3D" id="1.10.275.10">
    <property type="entry name" value="Fumarase/aspartase (N-terminal domain)"/>
    <property type="match status" value="1"/>
</dbReference>
<dbReference type="UniPathway" id="UPA00075">
    <property type="reaction ID" value="UER00336"/>
</dbReference>
<dbReference type="GO" id="GO:0070626">
    <property type="term" value="F:(S)-2-(5-amino-1-(5-phospho-D-ribosyl)imidazole-4-carboxamido) succinate lyase (fumarate-forming) activity"/>
    <property type="evidence" value="ECO:0007669"/>
    <property type="project" value="TreeGrafter"/>
</dbReference>